<sequence>MSDANETKSWNERIIEEFRANKGKVGGPFEGASLLLLTTTGAKSGESRISPLVYLADGDRVLIFGSYAGGPKHPAWYHNLRANPRASVEIGTRTYDVTAEEVTGAERDELYARQVAVAPGFGEYQEKTDRTIPVVALRPAGEESFDLG</sequence>
<dbReference type="SUPFAM" id="SSF50475">
    <property type="entry name" value="FMN-binding split barrel"/>
    <property type="match status" value="1"/>
</dbReference>
<dbReference type="InterPro" id="IPR004378">
    <property type="entry name" value="F420H2_quin_Rdtase"/>
</dbReference>
<dbReference type="EMBL" id="JACBZA010000001">
    <property type="protein sequence ID" value="NYH85612.1"/>
    <property type="molecule type" value="Genomic_DNA"/>
</dbReference>
<dbReference type="RefSeq" id="WP_092882271.1">
    <property type="nucleotide sequence ID" value="NZ_FOOI01000003.1"/>
</dbReference>
<evidence type="ECO:0000313" key="3">
    <source>
        <dbReference type="EMBL" id="NYH85612.1"/>
    </source>
</evidence>
<evidence type="ECO:0000313" key="6">
    <source>
        <dbReference type="Proteomes" id="UP000533017"/>
    </source>
</evidence>
<organism evidence="4 5">
    <name type="scientific">Actinopolymorpha cephalotaxi</name>
    <dbReference type="NCBI Taxonomy" id="504797"/>
    <lineage>
        <taxon>Bacteria</taxon>
        <taxon>Bacillati</taxon>
        <taxon>Actinomycetota</taxon>
        <taxon>Actinomycetes</taxon>
        <taxon>Propionibacteriales</taxon>
        <taxon>Actinopolymorphaceae</taxon>
        <taxon>Actinopolymorpha</taxon>
    </lineage>
</organism>
<name>A0A1I2NAX2_9ACTN</name>
<dbReference type="GO" id="GO:0016491">
    <property type="term" value="F:oxidoreductase activity"/>
    <property type="evidence" value="ECO:0007669"/>
    <property type="project" value="InterPro"/>
</dbReference>
<reference evidence="3 6" key="2">
    <citation type="submission" date="2020-07" db="EMBL/GenBank/DDBJ databases">
        <title>Sequencing the genomes of 1000 actinobacteria strains.</title>
        <authorList>
            <person name="Klenk H.-P."/>
        </authorList>
    </citation>
    <scope>NUCLEOTIDE SEQUENCE [LARGE SCALE GENOMIC DNA]</scope>
    <source>
        <strain evidence="3 6">DSM 45117</strain>
    </source>
</reference>
<proteinExistence type="inferred from homology"/>
<evidence type="ECO:0000313" key="5">
    <source>
        <dbReference type="Proteomes" id="UP000199052"/>
    </source>
</evidence>
<dbReference type="GO" id="GO:0005886">
    <property type="term" value="C:plasma membrane"/>
    <property type="evidence" value="ECO:0007669"/>
    <property type="project" value="TreeGrafter"/>
</dbReference>
<dbReference type="AlphaFoldDB" id="A0A1I2NAX2"/>
<dbReference type="EMBL" id="FOOI01000003">
    <property type="protein sequence ID" value="SFG00733.1"/>
    <property type="molecule type" value="Genomic_DNA"/>
</dbReference>
<dbReference type="Gene3D" id="2.30.110.10">
    <property type="entry name" value="Electron Transport, Fmn-binding Protein, Chain A"/>
    <property type="match status" value="1"/>
</dbReference>
<dbReference type="Pfam" id="PF04075">
    <property type="entry name" value="F420H2_quin_red"/>
    <property type="match status" value="1"/>
</dbReference>
<dbReference type="PANTHER" id="PTHR39428">
    <property type="entry name" value="F420H(2)-DEPENDENT QUINONE REDUCTASE RV1261C"/>
    <property type="match status" value="1"/>
</dbReference>
<comment type="catalytic activity">
    <reaction evidence="2">
        <text>oxidized coenzyme F420-(gamma-L-Glu)(n) + a quinol + H(+) = reduced coenzyme F420-(gamma-L-Glu)(n) + a quinone</text>
        <dbReference type="Rhea" id="RHEA:39663"/>
        <dbReference type="Rhea" id="RHEA-COMP:12939"/>
        <dbReference type="Rhea" id="RHEA-COMP:14378"/>
        <dbReference type="ChEBI" id="CHEBI:15378"/>
        <dbReference type="ChEBI" id="CHEBI:24646"/>
        <dbReference type="ChEBI" id="CHEBI:132124"/>
        <dbReference type="ChEBI" id="CHEBI:133980"/>
        <dbReference type="ChEBI" id="CHEBI:139511"/>
    </reaction>
</comment>
<protein>
    <submittedName>
        <fullName evidence="3">Deazaflavin-dependent oxidoreductase (Nitroreductase family)</fullName>
    </submittedName>
    <submittedName>
        <fullName evidence="4">Deazaflavin-dependent oxidoreductase, nitroreductase family</fullName>
    </submittedName>
</protein>
<dbReference type="PANTHER" id="PTHR39428:SF1">
    <property type="entry name" value="F420H(2)-DEPENDENT QUINONE REDUCTASE RV1261C"/>
    <property type="match status" value="1"/>
</dbReference>
<dbReference type="STRING" id="504797.SAMN05421678_103280"/>
<dbReference type="Proteomes" id="UP000199052">
    <property type="component" value="Unassembled WGS sequence"/>
</dbReference>
<comment type="similarity">
    <text evidence="1">Belongs to the F420H(2)-dependent quinone reductase family.</text>
</comment>
<dbReference type="NCBIfam" id="TIGR00026">
    <property type="entry name" value="hi_GC_TIGR00026"/>
    <property type="match status" value="1"/>
</dbReference>
<evidence type="ECO:0000313" key="4">
    <source>
        <dbReference type="EMBL" id="SFG00733.1"/>
    </source>
</evidence>
<evidence type="ECO:0000256" key="2">
    <source>
        <dbReference type="ARBA" id="ARBA00049106"/>
    </source>
</evidence>
<dbReference type="GO" id="GO:0070967">
    <property type="term" value="F:coenzyme F420 binding"/>
    <property type="evidence" value="ECO:0007669"/>
    <property type="project" value="TreeGrafter"/>
</dbReference>
<accession>A0A1I2NAX2</accession>
<reference evidence="4 5" key="1">
    <citation type="submission" date="2016-10" db="EMBL/GenBank/DDBJ databases">
        <authorList>
            <person name="de Groot N.N."/>
        </authorList>
    </citation>
    <scope>NUCLEOTIDE SEQUENCE [LARGE SCALE GENOMIC DNA]</scope>
    <source>
        <strain evidence="4 5">CPCC 202808</strain>
    </source>
</reference>
<gene>
    <name evidence="3" type="ORF">FHR37_004463</name>
    <name evidence="4" type="ORF">SAMN05421678_103280</name>
</gene>
<dbReference type="OrthoDB" id="8225825at2"/>
<dbReference type="InterPro" id="IPR012349">
    <property type="entry name" value="Split_barrel_FMN-bd"/>
</dbReference>
<evidence type="ECO:0000256" key="1">
    <source>
        <dbReference type="ARBA" id="ARBA00008710"/>
    </source>
</evidence>
<keyword evidence="6" id="KW-1185">Reference proteome</keyword>
<dbReference type="Proteomes" id="UP000533017">
    <property type="component" value="Unassembled WGS sequence"/>
</dbReference>